<organism evidence="2 3">
    <name type="scientific">Mycena pura</name>
    <dbReference type="NCBI Taxonomy" id="153505"/>
    <lineage>
        <taxon>Eukaryota</taxon>
        <taxon>Fungi</taxon>
        <taxon>Dikarya</taxon>
        <taxon>Basidiomycota</taxon>
        <taxon>Agaricomycotina</taxon>
        <taxon>Agaricomycetes</taxon>
        <taxon>Agaricomycetidae</taxon>
        <taxon>Agaricales</taxon>
        <taxon>Marasmiineae</taxon>
        <taxon>Mycenaceae</taxon>
        <taxon>Mycena</taxon>
    </lineage>
</organism>
<name>A0AAD6YUK4_9AGAR</name>
<keyword evidence="3" id="KW-1185">Reference proteome</keyword>
<reference evidence="2" key="1">
    <citation type="submission" date="2023-03" db="EMBL/GenBank/DDBJ databases">
        <title>Massive genome expansion in bonnet fungi (Mycena s.s.) driven by repeated elements and novel gene families across ecological guilds.</title>
        <authorList>
            <consortium name="Lawrence Berkeley National Laboratory"/>
            <person name="Harder C.B."/>
            <person name="Miyauchi S."/>
            <person name="Viragh M."/>
            <person name="Kuo A."/>
            <person name="Thoen E."/>
            <person name="Andreopoulos B."/>
            <person name="Lu D."/>
            <person name="Skrede I."/>
            <person name="Drula E."/>
            <person name="Henrissat B."/>
            <person name="Morin E."/>
            <person name="Kohler A."/>
            <person name="Barry K."/>
            <person name="LaButti K."/>
            <person name="Morin E."/>
            <person name="Salamov A."/>
            <person name="Lipzen A."/>
            <person name="Mereny Z."/>
            <person name="Hegedus B."/>
            <person name="Baldrian P."/>
            <person name="Stursova M."/>
            <person name="Weitz H."/>
            <person name="Taylor A."/>
            <person name="Grigoriev I.V."/>
            <person name="Nagy L.G."/>
            <person name="Martin F."/>
            <person name="Kauserud H."/>
        </authorList>
    </citation>
    <scope>NUCLEOTIDE SEQUENCE</scope>
    <source>
        <strain evidence="2">9144</strain>
    </source>
</reference>
<sequence>MATFRFAPSVLQLAVNCWSVNPSWDWHRPGSSAILYGWSLSPAETVQPHSEEPPTTLTTPSQGAAAVVPPDRQAGGSGNSESDPLSVPVPAVDPSSSPTSLTGPPAEPKTNDPPVETVQLHNEAPLTTTQGAAAVVSLAKRKAGGSGNSESDLRPVKRQRITKCPDDAPRRRSARGKENLPTVIQPAQDSTDRVIRRGRGWVEYEDWSTSARTDLIVNRIHRPPRELIDGLLLMSNV</sequence>
<protein>
    <submittedName>
        <fullName evidence="2">Uncharacterized protein</fullName>
    </submittedName>
</protein>
<gene>
    <name evidence="2" type="ORF">GGX14DRAFT_384037</name>
</gene>
<dbReference type="AlphaFoldDB" id="A0AAD6YUK4"/>
<feature type="region of interest" description="Disordered" evidence="1">
    <location>
        <begin position="44"/>
        <end position="116"/>
    </location>
</feature>
<comment type="caution">
    <text evidence="2">The sequence shown here is derived from an EMBL/GenBank/DDBJ whole genome shotgun (WGS) entry which is preliminary data.</text>
</comment>
<evidence type="ECO:0000313" key="2">
    <source>
        <dbReference type="EMBL" id="KAJ7230079.1"/>
    </source>
</evidence>
<feature type="compositionally biased region" description="Low complexity" evidence="1">
    <location>
        <begin position="82"/>
        <end position="104"/>
    </location>
</feature>
<accession>A0AAD6YUK4</accession>
<dbReference type="Proteomes" id="UP001219525">
    <property type="component" value="Unassembled WGS sequence"/>
</dbReference>
<dbReference type="EMBL" id="JARJCW010000001">
    <property type="protein sequence ID" value="KAJ7230079.1"/>
    <property type="molecule type" value="Genomic_DNA"/>
</dbReference>
<evidence type="ECO:0000313" key="3">
    <source>
        <dbReference type="Proteomes" id="UP001219525"/>
    </source>
</evidence>
<evidence type="ECO:0000256" key="1">
    <source>
        <dbReference type="SAM" id="MobiDB-lite"/>
    </source>
</evidence>
<proteinExistence type="predicted"/>